<dbReference type="SMART" id="SM00729">
    <property type="entry name" value="Elp3"/>
    <property type="match status" value="1"/>
</dbReference>
<proteinExistence type="predicted"/>
<evidence type="ECO:0000256" key="7">
    <source>
        <dbReference type="ARBA" id="ARBA00023118"/>
    </source>
</evidence>
<dbReference type="InterPro" id="IPR006638">
    <property type="entry name" value="Elp3/MiaA/NifB-like_rSAM"/>
</dbReference>
<dbReference type="Gene3D" id="3.20.20.70">
    <property type="entry name" value="Aldolase class I"/>
    <property type="match status" value="1"/>
</dbReference>
<dbReference type="SFLD" id="SFLDG01067">
    <property type="entry name" value="SPASM/twitch_domain_containing"/>
    <property type="match status" value="1"/>
</dbReference>
<dbReference type="GO" id="GO:0046872">
    <property type="term" value="F:metal ion binding"/>
    <property type="evidence" value="ECO:0007669"/>
    <property type="project" value="UniProtKB-KW"/>
</dbReference>
<dbReference type="InterPro" id="IPR007197">
    <property type="entry name" value="rSAM"/>
</dbReference>
<reference evidence="9 10" key="1">
    <citation type="journal article" date="2011" name="Appl. Environ. Microbiol.">
        <title>Methanogenic archaea isolated from Taiwan's Chelungpu fault.</title>
        <authorList>
            <person name="Wu S.Y."/>
            <person name="Lai M.C."/>
        </authorList>
    </citation>
    <scope>NUCLEOTIDE SEQUENCE [LARGE SCALE GENOMIC DNA]</scope>
    <source>
        <strain evidence="9 10">St545Mb</strain>
    </source>
</reference>
<dbReference type="AlphaFoldDB" id="A0AAE3KYI2"/>
<dbReference type="NCBIfam" id="NF038283">
    <property type="entry name" value="viperin_w_prok"/>
    <property type="match status" value="1"/>
</dbReference>
<dbReference type="CDD" id="cd01335">
    <property type="entry name" value="Radical_SAM"/>
    <property type="match status" value="1"/>
</dbReference>
<evidence type="ECO:0000313" key="10">
    <source>
        <dbReference type="Proteomes" id="UP001206983"/>
    </source>
</evidence>
<evidence type="ECO:0000256" key="4">
    <source>
        <dbReference type="ARBA" id="ARBA00022723"/>
    </source>
</evidence>
<evidence type="ECO:0000256" key="3">
    <source>
        <dbReference type="ARBA" id="ARBA00022691"/>
    </source>
</evidence>
<dbReference type="SFLD" id="SFLDS00029">
    <property type="entry name" value="Radical_SAM"/>
    <property type="match status" value="1"/>
</dbReference>
<evidence type="ECO:0000313" key="9">
    <source>
        <dbReference type="EMBL" id="MCQ6963712.1"/>
    </source>
</evidence>
<dbReference type="GO" id="GO:0051607">
    <property type="term" value="P:defense response to virus"/>
    <property type="evidence" value="ECO:0007669"/>
    <property type="project" value="UniProtKB-KW"/>
</dbReference>
<organism evidence="9 10">
    <name type="scientific">Methanolobus chelungpuianus</name>
    <dbReference type="NCBI Taxonomy" id="502115"/>
    <lineage>
        <taxon>Archaea</taxon>
        <taxon>Methanobacteriati</taxon>
        <taxon>Methanobacteriota</taxon>
        <taxon>Stenosarchaea group</taxon>
        <taxon>Methanomicrobia</taxon>
        <taxon>Methanosarcinales</taxon>
        <taxon>Methanosarcinaceae</taxon>
        <taxon>Methanolobus</taxon>
    </lineage>
</organism>
<dbReference type="InterPro" id="IPR013785">
    <property type="entry name" value="Aldolase_TIM"/>
</dbReference>
<protein>
    <recommendedName>
        <fullName evidence="8">Radical SAM core domain-containing protein</fullName>
    </recommendedName>
</protein>
<dbReference type="Pfam" id="PF04055">
    <property type="entry name" value="Radical_SAM"/>
    <property type="match status" value="1"/>
</dbReference>
<dbReference type="EMBL" id="JTEO01000006">
    <property type="protein sequence ID" value="MCQ6963712.1"/>
    <property type="molecule type" value="Genomic_DNA"/>
</dbReference>
<dbReference type="SUPFAM" id="SSF102114">
    <property type="entry name" value="Radical SAM enzymes"/>
    <property type="match status" value="1"/>
</dbReference>
<evidence type="ECO:0000256" key="5">
    <source>
        <dbReference type="ARBA" id="ARBA00023004"/>
    </source>
</evidence>
<evidence type="ECO:0000256" key="6">
    <source>
        <dbReference type="ARBA" id="ARBA00023014"/>
    </source>
</evidence>
<dbReference type="PROSITE" id="PS51918">
    <property type="entry name" value="RADICAL_SAM"/>
    <property type="match status" value="1"/>
</dbReference>
<sequence>MRIRSANWHLTMACNYSCRFCFYKNMKGEFKGCERARHILEVLKARGIEKINFAGGEPLLHKDLNCFLKLAKEMGFVVSIVTNGSLLNENNLREMSEYVDWVGISVDSAEEKIEKQLGRGYGNHVEHVRRMCRLVHDNGMGLKINTTVTRLNYSEDMRPFISSLAPARWKIFQMLSMKGQNSDALDPLLTCDEFEMFRDINKGLVLSNGAAPTFESTDDMLESYLIIGFDGNILLSRGNQRSTIPLEELNCLELADLVDSCEY</sequence>
<dbReference type="Proteomes" id="UP001206983">
    <property type="component" value="Unassembled WGS sequence"/>
</dbReference>
<keyword evidence="5" id="KW-0408">Iron</keyword>
<dbReference type="PANTHER" id="PTHR21339:SF0">
    <property type="entry name" value="S-ADENOSYLMETHIONINE-DEPENDENT NUCLEOTIDE DEHYDRATASE RSAD2"/>
    <property type="match status" value="1"/>
</dbReference>
<dbReference type="GO" id="GO:0051539">
    <property type="term" value="F:4 iron, 4 sulfur cluster binding"/>
    <property type="evidence" value="ECO:0007669"/>
    <property type="project" value="UniProtKB-KW"/>
</dbReference>
<dbReference type="InterPro" id="IPR051196">
    <property type="entry name" value="RSAD2/Viperin_antiviral"/>
</dbReference>
<evidence type="ECO:0000256" key="1">
    <source>
        <dbReference type="ARBA" id="ARBA00001966"/>
    </source>
</evidence>
<keyword evidence="6" id="KW-0411">Iron-sulfur</keyword>
<comment type="caution">
    <text evidence="9">The sequence shown here is derived from an EMBL/GenBank/DDBJ whole genome shotgun (WGS) entry which is preliminary data.</text>
</comment>
<dbReference type="PANTHER" id="PTHR21339">
    <property type="entry name" value="RADICAL S-ADENOSYL METHIONINE DOMAIN-CONTAINING PROTEIN 2"/>
    <property type="match status" value="1"/>
</dbReference>
<keyword evidence="10" id="KW-1185">Reference proteome</keyword>
<comment type="cofactor">
    <cofactor evidence="1">
        <name>[4Fe-4S] cluster</name>
        <dbReference type="ChEBI" id="CHEBI:49883"/>
    </cofactor>
</comment>
<gene>
    <name evidence="9" type="ORF">PV02_10365</name>
</gene>
<accession>A0AAE3KYI2</accession>
<feature type="domain" description="Radical SAM core" evidence="8">
    <location>
        <begin position="1"/>
        <end position="207"/>
    </location>
</feature>
<keyword evidence="3" id="KW-0949">S-adenosyl-L-methionine</keyword>
<dbReference type="RefSeq" id="WP_256623374.1">
    <property type="nucleotide sequence ID" value="NZ_JTEO01000006.1"/>
</dbReference>
<evidence type="ECO:0000259" key="8">
    <source>
        <dbReference type="PROSITE" id="PS51918"/>
    </source>
</evidence>
<dbReference type="GO" id="GO:0003824">
    <property type="term" value="F:catalytic activity"/>
    <property type="evidence" value="ECO:0007669"/>
    <property type="project" value="InterPro"/>
</dbReference>
<keyword evidence="2" id="KW-0004">4Fe-4S</keyword>
<evidence type="ECO:0000256" key="2">
    <source>
        <dbReference type="ARBA" id="ARBA00022485"/>
    </source>
</evidence>
<name>A0AAE3KYI2_9EURY</name>
<keyword evidence="7" id="KW-0051">Antiviral defense</keyword>
<dbReference type="InterPro" id="IPR058240">
    <property type="entry name" value="rSAM_sf"/>
</dbReference>
<keyword evidence="4" id="KW-0479">Metal-binding</keyword>